<accession>A0A1E7ZBA0</accession>
<dbReference type="SUPFAM" id="SSF56935">
    <property type="entry name" value="Porins"/>
    <property type="match status" value="1"/>
</dbReference>
<dbReference type="STRING" id="1656094.BFC18_11690"/>
<feature type="signal peptide" evidence="1">
    <location>
        <begin position="1"/>
        <end position="20"/>
    </location>
</feature>
<evidence type="ECO:0000313" key="3">
    <source>
        <dbReference type="Proteomes" id="UP000175691"/>
    </source>
</evidence>
<keyword evidence="1" id="KW-0732">Signal</keyword>
<evidence type="ECO:0000313" key="2">
    <source>
        <dbReference type="EMBL" id="OFC70789.1"/>
    </source>
</evidence>
<evidence type="ECO:0000256" key="1">
    <source>
        <dbReference type="SAM" id="SignalP"/>
    </source>
</evidence>
<dbReference type="EMBL" id="MDHN01000024">
    <property type="protein sequence ID" value="OFC70789.1"/>
    <property type="molecule type" value="Genomic_DNA"/>
</dbReference>
<dbReference type="RefSeq" id="WP_070125493.1">
    <property type="nucleotide sequence ID" value="NZ_MDHN01000024.1"/>
</dbReference>
<dbReference type="OrthoDB" id="190887at2"/>
<reference evidence="2 3" key="1">
    <citation type="submission" date="2016-08" db="EMBL/GenBank/DDBJ databases">
        <authorList>
            <person name="Seilhamer J.J."/>
        </authorList>
    </citation>
    <scope>NUCLEOTIDE SEQUENCE [LARGE SCALE GENOMIC DNA]</scope>
    <source>
        <strain evidence="2 3">KCTC 42603</strain>
    </source>
</reference>
<feature type="chain" id="PRO_5009209629" description="Porin domain-containing protein" evidence="1">
    <location>
        <begin position="21"/>
        <end position="394"/>
    </location>
</feature>
<dbReference type="Proteomes" id="UP000175691">
    <property type="component" value="Unassembled WGS sequence"/>
</dbReference>
<name>A0A1E7ZBA0_9ALTE</name>
<proteinExistence type="predicted"/>
<evidence type="ECO:0008006" key="4">
    <source>
        <dbReference type="Google" id="ProtNLM"/>
    </source>
</evidence>
<dbReference type="AlphaFoldDB" id="A0A1E7ZBA0"/>
<gene>
    <name evidence="2" type="ORF">BFC18_11690</name>
</gene>
<organism evidence="2 3">
    <name type="scientific">Alteromonas confluentis</name>
    <dbReference type="NCBI Taxonomy" id="1656094"/>
    <lineage>
        <taxon>Bacteria</taxon>
        <taxon>Pseudomonadati</taxon>
        <taxon>Pseudomonadota</taxon>
        <taxon>Gammaproteobacteria</taxon>
        <taxon>Alteromonadales</taxon>
        <taxon>Alteromonadaceae</taxon>
        <taxon>Alteromonas/Salinimonas group</taxon>
        <taxon>Alteromonas</taxon>
    </lineage>
</organism>
<comment type="caution">
    <text evidence="2">The sequence shown here is derived from an EMBL/GenBank/DDBJ whole genome shotgun (WGS) entry which is preliminary data.</text>
</comment>
<sequence length="394" mass="42191">MYTRIAACCALALASTQASAFDFSFKGMIKTEVVASTEGVGSYGSTYSHVAPTHALRTDIFNGQPATDQETNYLESQSTSFQAAQSRFSLNMKHNKIRGVLELDFIDGEDGFTNQTALQAQEPRLRLATLYYDYSDNLTLFAGQKWSTAAGIKSSGSYNWVGNGFRAGNTGFLAMEAGATYKVDNLTLTGAVTGKGRNLSSSGVNNNELGGMPGFAIDANYKISGHVFGFAAHVAELQFEDEPSYVGGGNQDANLFKVYTTLNFGTVSLNGEYYTGEALNNQNALGVAPAVTISSGMVSESFSESGYMLYASWTPAAGHNIKVGYGSASVDSGDRDRLSATSLNENSTAYINYGYQATEGLTTFAQLTHFDTEYGSDYESFTTAVIRAGVVFKF</sequence>
<protein>
    <recommendedName>
        <fullName evidence="4">Porin domain-containing protein</fullName>
    </recommendedName>
</protein>
<keyword evidence="3" id="KW-1185">Reference proteome</keyword>